<dbReference type="PROSITE" id="PS50878">
    <property type="entry name" value="RT_POL"/>
    <property type="match status" value="1"/>
</dbReference>
<feature type="compositionally biased region" description="Basic residues" evidence="1">
    <location>
        <begin position="709"/>
        <end position="722"/>
    </location>
</feature>
<protein>
    <recommendedName>
        <fullName evidence="2">Reverse transcriptase domain-containing protein</fullName>
    </recommendedName>
</protein>
<proteinExistence type="predicted"/>
<reference evidence="3" key="1">
    <citation type="journal article" date="2020" name="J Insects Food Feed">
        <title>The yellow mealworm (Tenebrio molitor) genome: a resource for the emerging insects as food and feed industry.</title>
        <authorList>
            <person name="Eriksson T."/>
            <person name="Andere A."/>
            <person name="Kelstrup H."/>
            <person name="Emery V."/>
            <person name="Picard C."/>
        </authorList>
    </citation>
    <scope>NUCLEOTIDE SEQUENCE</scope>
    <source>
        <strain evidence="3">Stoneville</strain>
        <tissue evidence="3">Whole head</tissue>
    </source>
</reference>
<evidence type="ECO:0000256" key="1">
    <source>
        <dbReference type="SAM" id="MobiDB-lite"/>
    </source>
</evidence>
<dbReference type="PANTHER" id="PTHR37557:SF4">
    <property type="entry name" value="CCHC-TYPE DOMAIN-CONTAINING PROTEIN"/>
    <property type="match status" value="1"/>
</dbReference>
<feature type="region of interest" description="Disordered" evidence="1">
    <location>
        <begin position="523"/>
        <end position="578"/>
    </location>
</feature>
<sequence>MAPAGVAAQCPECQREEIQASAGRDPGLRVCLSAIPAIDDMNPFKYLGFLVGTSGVTRPCLSNYPVWMTRLMALPLKPQQRMNLLRTHLLPRLFHGLQTNKISAANLRSIDRVTRHYVKRIAHLHLHTSDSLIHAPLREGGQGITELRVAIPNMFRSRIVKLREGADRDSTLSAVLGSPTVTRLLQRLDSLCGDDSPAQYHRREISGGCFSAGLQQASSDGTFRQWITRPPKGWSGGDWVRAVHLRGAGGGCGANETVCHILQACPVVHDSRVRRHNAVATKIAIQCRKEGREVLEEPHVRHQDGTLYKPNLVVFRSPNDAVVCDVQISWEDGSSWTRIWQEGSVRQRQVPGRRRAEGCVARLQPTNIPRPGDPPRPEEGLCGLRLKVGLLRPPRLHEAGVEEQRHRTLPDREPTPALTQQHALGVAAPPTQLEETVVLLKTADHVEAEVRTPQRGEKRLEGPRKESRVYSAKHVVARRHCDGVPADVNLMLELEVRFRGERNISNRMLEHLPGKTVDQIQSKRARSTYKRMREDRFRTLDTRPVLPPEVHGGRPSSESSEEEAAPQKEESILPPTPELPREVVQAPTYFPQPSTSAEPQLWLPEVPLVEEESASCSAGSSNSIEHGSSPPLDNTLSEWRNGIIETALSRKMREKAIPEESVAVIQLLRDALNELINDNNEVPQNRVDEAYENVISSLNVPIDEDPRRNGRRKGKQGGRRTRRRYVYARTQDLFKNCPGRLAQMVRDDVSVDEATDEGGEQLNEKDVVELYTKLWGTKPAVQLPHLGDPEPPITEAEILPPISAEEIQKRISQTKYKSAAGPDGIQKRHINHWPVTEILHLLFNYILCCVKQPSQWRKNRTRLLLKDGKDAKRADSYRPLTIASLLSRLYWGIIDQKFRERVRFSPRQKGFVSEAGCFNNVHILNELLRHSKGNNLRKKGLPELVVRLVEDSYENVHTVITQGTLEVPMRLQRGVKQGDPLSPLLFNAVLEPLLLQLESLPGYGIGEFANVSSLAFADDLILTATNVPQAATLLRTTENYLDGLGMSISAPKCAAFRIIPTKDSWYLADPGMALQSGEALPVATAETQLTYLGARVSPWAGMTIEGLHEQFTRTIHRVSHLALKLHQKAELITTYLVPHYLYRLVLAVPPQKLIRQLDQELKAVIKSIYHLPQSTSDGLLYCRKKDGGLGIPKLETVVISSSLKAGIRFLASSDPAMIALAEEETGLKTVLKRSAPRIT</sequence>
<feature type="compositionally biased region" description="Low complexity" evidence="1">
    <location>
        <begin position="614"/>
        <end position="625"/>
    </location>
</feature>
<dbReference type="InterPro" id="IPR043502">
    <property type="entry name" value="DNA/RNA_pol_sf"/>
</dbReference>
<organism evidence="3 4">
    <name type="scientific">Tenebrio molitor</name>
    <name type="common">Yellow mealworm beetle</name>
    <dbReference type="NCBI Taxonomy" id="7067"/>
    <lineage>
        <taxon>Eukaryota</taxon>
        <taxon>Metazoa</taxon>
        <taxon>Ecdysozoa</taxon>
        <taxon>Arthropoda</taxon>
        <taxon>Hexapoda</taxon>
        <taxon>Insecta</taxon>
        <taxon>Pterygota</taxon>
        <taxon>Neoptera</taxon>
        <taxon>Endopterygota</taxon>
        <taxon>Coleoptera</taxon>
        <taxon>Polyphaga</taxon>
        <taxon>Cucujiformia</taxon>
        <taxon>Tenebrionidae</taxon>
        <taxon>Tenebrio</taxon>
    </lineage>
</organism>
<keyword evidence="4" id="KW-1185">Reference proteome</keyword>
<evidence type="ECO:0000313" key="3">
    <source>
        <dbReference type="EMBL" id="KAH0822726.1"/>
    </source>
</evidence>
<feature type="region of interest" description="Disordered" evidence="1">
    <location>
        <begin position="701"/>
        <end position="722"/>
    </location>
</feature>
<dbReference type="AlphaFoldDB" id="A0A8J6LRA2"/>
<reference evidence="3" key="2">
    <citation type="submission" date="2021-08" db="EMBL/GenBank/DDBJ databases">
        <authorList>
            <person name="Eriksson T."/>
        </authorList>
    </citation>
    <scope>NUCLEOTIDE SEQUENCE</scope>
    <source>
        <strain evidence="3">Stoneville</strain>
        <tissue evidence="3">Whole head</tissue>
    </source>
</reference>
<gene>
    <name evidence="3" type="ORF">GEV33_000065</name>
</gene>
<name>A0A8J6LRA2_TENMO</name>
<dbReference type="EMBL" id="JABDTM020000074">
    <property type="protein sequence ID" value="KAH0822726.1"/>
    <property type="molecule type" value="Genomic_DNA"/>
</dbReference>
<dbReference type="PANTHER" id="PTHR37557">
    <property type="entry name" value="115 KDA PROTEIN IN TYPE-1 RETROTRANSPOSABLE ELEMENT R1DM-LIKE PROTEIN-RELATED-RELATED"/>
    <property type="match status" value="1"/>
</dbReference>
<dbReference type="InterPro" id="IPR000477">
    <property type="entry name" value="RT_dom"/>
</dbReference>
<dbReference type="SUPFAM" id="SSF56672">
    <property type="entry name" value="DNA/RNA polymerases"/>
    <property type="match status" value="1"/>
</dbReference>
<dbReference type="Proteomes" id="UP000719412">
    <property type="component" value="Unassembled WGS sequence"/>
</dbReference>
<accession>A0A8J6LRA2</accession>
<dbReference type="Pfam" id="PF00078">
    <property type="entry name" value="RVT_1"/>
    <property type="match status" value="1"/>
</dbReference>
<evidence type="ECO:0000313" key="4">
    <source>
        <dbReference type="Proteomes" id="UP000719412"/>
    </source>
</evidence>
<evidence type="ECO:0000259" key="2">
    <source>
        <dbReference type="PROSITE" id="PS50878"/>
    </source>
</evidence>
<dbReference type="GO" id="GO:0071897">
    <property type="term" value="P:DNA biosynthetic process"/>
    <property type="evidence" value="ECO:0007669"/>
    <property type="project" value="UniProtKB-ARBA"/>
</dbReference>
<dbReference type="CDD" id="cd01650">
    <property type="entry name" value="RT_nLTR_like"/>
    <property type="match status" value="1"/>
</dbReference>
<feature type="compositionally biased region" description="Basic and acidic residues" evidence="1">
    <location>
        <begin position="531"/>
        <end position="541"/>
    </location>
</feature>
<feature type="region of interest" description="Disordered" evidence="1">
    <location>
        <begin position="613"/>
        <end position="633"/>
    </location>
</feature>
<comment type="caution">
    <text evidence="3">The sequence shown here is derived from an EMBL/GenBank/DDBJ whole genome shotgun (WGS) entry which is preliminary data.</text>
</comment>
<feature type="domain" description="Reverse transcriptase" evidence="2">
    <location>
        <begin position="845"/>
        <end position="1096"/>
    </location>
</feature>